<dbReference type="PANTHER" id="PTHR24201">
    <property type="entry name" value="ANK_REP_REGION DOMAIN-CONTAINING PROTEIN"/>
    <property type="match status" value="1"/>
</dbReference>
<evidence type="ECO:0000256" key="1">
    <source>
        <dbReference type="ARBA" id="ARBA00022737"/>
    </source>
</evidence>
<evidence type="ECO:0000256" key="2">
    <source>
        <dbReference type="ARBA" id="ARBA00023043"/>
    </source>
</evidence>
<keyword evidence="1" id="KW-0677">Repeat</keyword>
<keyword evidence="5" id="KW-1185">Reference proteome</keyword>
<comment type="caution">
    <text evidence="4">The sequence shown here is derived from an EMBL/GenBank/DDBJ whole genome shotgun (WGS) entry which is preliminary data.</text>
</comment>
<dbReference type="Proteomes" id="UP001185984">
    <property type="component" value="Unassembled WGS sequence"/>
</dbReference>
<reference evidence="5" key="1">
    <citation type="journal article" date="2022" name="J Environ Chem Eng">
        <title>Biodegradation of petroleum oil using a constructed nonpathogenic and heavy metal-tolerant bacterial consortium isolated from marine sponges.</title>
        <authorList>
            <person name="Dechsakulwatana C."/>
            <person name="Rungsihiranrut A."/>
            <person name="Muangchinda C."/>
            <person name="Ningthoujam R."/>
            <person name="Klankeo P."/>
            <person name="Pinyakong O."/>
        </authorList>
    </citation>
    <scope>NUCLEOTIDE SEQUENCE [LARGE SCALE GENOMIC DNA]</scope>
    <source>
        <strain evidence="5">MO2-4</strain>
    </source>
</reference>
<dbReference type="SUPFAM" id="SSF48403">
    <property type="entry name" value="Ankyrin repeat"/>
    <property type="match status" value="1"/>
</dbReference>
<dbReference type="PANTHER" id="PTHR24201:SF2">
    <property type="entry name" value="ANKYRIN REPEAT DOMAIN-CONTAINING PROTEIN 42"/>
    <property type="match status" value="1"/>
</dbReference>
<gene>
    <name evidence="4" type="ORF">O0R41_04515</name>
</gene>
<feature type="repeat" description="ANK" evidence="3">
    <location>
        <begin position="52"/>
        <end position="84"/>
    </location>
</feature>
<evidence type="ECO:0000313" key="4">
    <source>
        <dbReference type="EMBL" id="MDV5822858.1"/>
    </source>
</evidence>
<dbReference type="Gene3D" id="1.25.40.20">
    <property type="entry name" value="Ankyrin repeat-containing domain"/>
    <property type="match status" value="1"/>
</dbReference>
<protein>
    <recommendedName>
        <fullName evidence="6">Ankyrin repeat domain-containing protein</fullName>
    </recommendedName>
</protein>
<evidence type="ECO:0000313" key="5">
    <source>
        <dbReference type="Proteomes" id="UP001185984"/>
    </source>
</evidence>
<name>A0ABU3ZTK6_9SPHN</name>
<evidence type="ECO:0000256" key="3">
    <source>
        <dbReference type="PROSITE-ProRule" id="PRU00023"/>
    </source>
</evidence>
<dbReference type="EMBL" id="JAPTHD010000001">
    <property type="protein sequence ID" value="MDV5822858.1"/>
    <property type="molecule type" value="Genomic_DNA"/>
</dbReference>
<dbReference type="PROSITE" id="PS50088">
    <property type="entry name" value="ANK_REPEAT"/>
    <property type="match status" value="1"/>
</dbReference>
<proteinExistence type="predicted"/>
<dbReference type="RefSeq" id="WP_317515945.1">
    <property type="nucleotide sequence ID" value="NZ_JAPTHD010000001.1"/>
</dbReference>
<organism evidence="4 5">
    <name type="scientific">Sphingobium naphthae</name>
    <dbReference type="NCBI Taxonomy" id="1886786"/>
    <lineage>
        <taxon>Bacteria</taxon>
        <taxon>Pseudomonadati</taxon>
        <taxon>Pseudomonadota</taxon>
        <taxon>Alphaproteobacteria</taxon>
        <taxon>Sphingomonadales</taxon>
        <taxon>Sphingomonadaceae</taxon>
        <taxon>Sphingobium</taxon>
    </lineage>
</organism>
<accession>A0ABU3ZTK6</accession>
<dbReference type="InterPro" id="IPR036770">
    <property type="entry name" value="Ankyrin_rpt-contain_sf"/>
</dbReference>
<evidence type="ECO:0008006" key="6">
    <source>
        <dbReference type="Google" id="ProtNLM"/>
    </source>
</evidence>
<sequence>MVSSDDRAVVENAFGYYPDDVSPLSQAILCDDAAKADRLLAQGASPNQREPGGLTPVLIAAALSRDALLARLLQAGGDPNAYESDTRTLALSYALSAGVHQGDWRAYERLIDEGADINRSAQGGPTIARWASSLGQFDKVEQLLDQGYRADLPALARSVERRNVPDKAKAAQARLLARIRAMIATDRPAG</sequence>
<keyword evidence="2 3" id="KW-0040">ANK repeat</keyword>
<dbReference type="InterPro" id="IPR002110">
    <property type="entry name" value="Ankyrin_rpt"/>
</dbReference>
<dbReference type="InterPro" id="IPR050776">
    <property type="entry name" value="Ank_Repeat/CDKN_Inhibitor"/>
</dbReference>